<dbReference type="Proteomes" id="UP001223144">
    <property type="component" value="Unassembled WGS sequence"/>
</dbReference>
<dbReference type="InterPro" id="IPR011009">
    <property type="entry name" value="Kinase-like_dom_sf"/>
</dbReference>
<protein>
    <submittedName>
        <fullName evidence="3">Phosphotransferase</fullName>
    </submittedName>
</protein>
<name>A0ABT6HZT1_9ACTN</name>
<dbReference type="EMBL" id="JARWBG010000064">
    <property type="protein sequence ID" value="MDH2393334.1"/>
    <property type="molecule type" value="Genomic_DNA"/>
</dbReference>
<evidence type="ECO:0000313" key="4">
    <source>
        <dbReference type="Proteomes" id="UP001223144"/>
    </source>
</evidence>
<proteinExistence type="predicted"/>
<organism evidence="3 4">
    <name type="scientific">Streptomyces chengmaiensis</name>
    <dbReference type="NCBI Taxonomy" id="3040919"/>
    <lineage>
        <taxon>Bacteria</taxon>
        <taxon>Bacillati</taxon>
        <taxon>Actinomycetota</taxon>
        <taxon>Actinomycetes</taxon>
        <taxon>Kitasatosporales</taxon>
        <taxon>Streptomycetaceae</taxon>
        <taxon>Streptomyces</taxon>
    </lineage>
</organism>
<feature type="domain" description="Aminoglycoside phosphotransferase" evidence="2">
    <location>
        <begin position="21"/>
        <end position="205"/>
    </location>
</feature>
<keyword evidence="4" id="KW-1185">Reference proteome</keyword>
<accession>A0ABT6HZT1</accession>
<dbReference type="Pfam" id="PF01636">
    <property type="entry name" value="APH"/>
    <property type="match status" value="1"/>
</dbReference>
<feature type="compositionally biased region" description="Basic and acidic residues" evidence="1">
    <location>
        <begin position="146"/>
        <end position="155"/>
    </location>
</feature>
<reference evidence="3 4" key="1">
    <citation type="submission" date="2023-04" db="EMBL/GenBank/DDBJ databases">
        <title>Streptomyces chengmaiensis sp. nov. isolated from the stem of mangrove plant in Hainan.</title>
        <authorList>
            <person name="Huang X."/>
            <person name="Zhou S."/>
            <person name="Chu X."/>
            <person name="Xie Y."/>
            <person name="Lin Y."/>
        </authorList>
    </citation>
    <scope>NUCLEOTIDE SEQUENCE [LARGE SCALE GENOMIC DNA]</scope>
    <source>
        <strain evidence="3 4">HNM0663</strain>
    </source>
</reference>
<dbReference type="RefSeq" id="WP_279932574.1">
    <property type="nucleotide sequence ID" value="NZ_JARWBG010000064.1"/>
</dbReference>
<sequence>MSATVIPPSNRLLRLPGAVAKVYREPWRAHTERAALHRLSEAGIRAPSVFAGGSVRGRRLLILRRLHGTAPGSGEEALRRVIPYLHHVHQITGPGFGRLCDPVAASWGDYLRERLVSYQAALARHGFHEAAATAEALASAPPPEPDAPRLLHNDPEPGNFLFGPAGTAGLDWELAIYGHPSLDYARAAHAFAVHPVQLSRLLADHGIPHSEETLAAYRSVHLLGRLMSAVTATPPDPVAAQRHARDLITKAT</sequence>
<dbReference type="Gene3D" id="3.90.1200.10">
    <property type="match status" value="1"/>
</dbReference>
<evidence type="ECO:0000259" key="2">
    <source>
        <dbReference type="Pfam" id="PF01636"/>
    </source>
</evidence>
<evidence type="ECO:0000313" key="3">
    <source>
        <dbReference type="EMBL" id="MDH2393334.1"/>
    </source>
</evidence>
<dbReference type="InterPro" id="IPR002575">
    <property type="entry name" value="Aminoglycoside_PTrfase"/>
</dbReference>
<feature type="region of interest" description="Disordered" evidence="1">
    <location>
        <begin position="137"/>
        <end position="158"/>
    </location>
</feature>
<comment type="caution">
    <text evidence="3">The sequence shown here is derived from an EMBL/GenBank/DDBJ whole genome shotgun (WGS) entry which is preliminary data.</text>
</comment>
<dbReference type="SUPFAM" id="SSF56112">
    <property type="entry name" value="Protein kinase-like (PK-like)"/>
    <property type="match status" value="1"/>
</dbReference>
<evidence type="ECO:0000256" key="1">
    <source>
        <dbReference type="SAM" id="MobiDB-lite"/>
    </source>
</evidence>
<gene>
    <name evidence="3" type="ORF">QCN29_32140</name>
</gene>